<proteinExistence type="predicted"/>
<dbReference type="GO" id="GO:0061630">
    <property type="term" value="F:ubiquitin protein ligase activity"/>
    <property type="evidence" value="ECO:0007669"/>
    <property type="project" value="InterPro"/>
</dbReference>
<evidence type="ECO:0000313" key="5">
    <source>
        <dbReference type="Proteomes" id="UP001324427"/>
    </source>
</evidence>
<evidence type="ECO:0000313" key="4">
    <source>
        <dbReference type="EMBL" id="KAK4550282.1"/>
    </source>
</evidence>
<feature type="coiled-coil region" evidence="1">
    <location>
        <begin position="101"/>
        <end position="128"/>
    </location>
</feature>
<dbReference type="InterPro" id="IPR013087">
    <property type="entry name" value="Znf_C2H2_type"/>
</dbReference>
<dbReference type="AlphaFoldDB" id="A0AAV9JX08"/>
<protein>
    <recommendedName>
        <fullName evidence="3">C2H2-type domain-containing protein</fullName>
    </recommendedName>
</protein>
<evidence type="ECO:0000256" key="1">
    <source>
        <dbReference type="SAM" id="Coils"/>
    </source>
</evidence>
<evidence type="ECO:0000259" key="3">
    <source>
        <dbReference type="PROSITE" id="PS00028"/>
    </source>
</evidence>
<dbReference type="GO" id="GO:0016567">
    <property type="term" value="P:protein ubiquitination"/>
    <property type="evidence" value="ECO:0007669"/>
    <property type="project" value="TreeGrafter"/>
</dbReference>
<dbReference type="InterPro" id="IPR044288">
    <property type="entry name" value="ZNF598/HEL2"/>
</dbReference>
<evidence type="ECO:0000256" key="2">
    <source>
        <dbReference type="SAM" id="MobiDB-lite"/>
    </source>
</evidence>
<reference evidence="4 5" key="1">
    <citation type="submission" date="2021-11" db="EMBL/GenBank/DDBJ databases">
        <title>Black yeast isolated from Biological Soil Crust.</title>
        <authorList>
            <person name="Kurbessoian T."/>
        </authorList>
    </citation>
    <scope>NUCLEOTIDE SEQUENCE [LARGE SCALE GENOMIC DNA]</scope>
    <source>
        <strain evidence="4 5">CCFEE 5522</strain>
    </source>
</reference>
<organism evidence="4 5">
    <name type="scientific">Oleoguttula mirabilis</name>
    <dbReference type="NCBI Taxonomy" id="1507867"/>
    <lineage>
        <taxon>Eukaryota</taxon>
        <taxon>Fungi</taxon>
        <taxon>Dikarya</taxon>
        <taxon>Ascomycota</taxon>
        <taxon>Pezizomycotina</taxon>
        <taxon>Dothideomycetes</taxon>
        <taxon>Dothideomycetidae</taxon>
        <taxon>Mycosphaerellales</taxon>
        <taxon>Teratosphaeriaceae</taxon>
        <taxon>Oleoguttula</taxon>
    </lineage>
</organism>
<dbReference type="PANTHER" id="PTHR22938">
    <property type="entry name" value="ZINC FINGER PROTEIN 598"/>
    <property type="match status" value="1"/>
</dbReference>
<feature type="region of interest" description="Disordered" evidence="2">
    <location>
        <begin position="246"/>
        <end position="277"/>
    </location>
</feature>
<dbReference type="PANTHER" id="PTHR22938:SF0">
    <property type="entry name" value="E3 UBIQUITIN-PROTEIN LIGASE ZNF598"/>
    <property type="match status" value="1"/>
</dbReference>
<sequence>MVKTASLATLADSTKAPAHLEDLGGPLLSTAQAVPTASSNLPARHKHGDILAEAQGMLERGHANSLELRHQATQKVDELSESLRSMGDDLNTLKSIGSERAEMHKTAAEEASATIADLNSELAAVTQKLCEERVSAVEKCNAITANHEAELAATAVKLREESRSAAEATGASHARLKDAMDAVGKKLCEERMRADEMADARTTYYKALLAVESQKLREEHIAAAALAKATIAKLTQELVRISMDSEESIEEQPVGDSHADGSFLEPGHEPSGTNGEQAFTFNDDGSVICKECQKPAALYSLMLCNHFTCAVCSLRRRTLHEDITCATCEDKALTVIFTDTLTRAYADYNESDLHLVRNTPGVRCETEELANATTTLLRHKCPYPRCQATYNCWTNLHHHVKHRHGTAMCTLCTGHEKIFAHEHEVYTGRKLRKHERRTHPMCKCCHKRFASEAELRAHKVATWIGVPPSG</sequence>
<dbReference type="GO" id="GO:0043022">
    <property type="term" value="F:ribosome binding"/>
    <property type="evidence" value="ECO:0007669"/>
    <property type="project" value="TreeGrafter"/>
</dbReference>
<keyword evidence="5" id="KW-1185">Reference proteome</keyword>
<comment type="caution">
    <text evidence="4">The sequence shown here is derived from an EMBL/GenBank/DDBJ whole genome shotgun (WGS) entry which is preliminary data.</text>
</comment>
<accession>A0AAV9JX08</accession>
<dbReference type="PROSITE" id="PS00028">
    <property type="entry name" value="ZINC_FINGER_C2H2_1"/>
    <property type="match status" value="1"/>
</dbReference>
<feature type="domain" description="C2H2-type" evidence="3">
    <location>
        <begin position="381"/>
        <end position="404"/>
    </location>
</feature>
<dbReference type="Proteomes" id="UP001324427">
    <property type="component" value="Unassembled WGS sequence"/>
</dbReference>
<keyword evidence="1" id="KW-0175">Coiled coil</keyword>
<dbReference type="EMBL" id="JAVFHQ010000002">
    <property type="protein sequence ID" value="KAK4550282.1"/>
    <property type="molecule type" value="Genomic_DNA"/>
</dbReference>
<name>A0AAV9JX08_9PEZI</name>
<dbReference type="GO" id="GO:0072344">
    <property type="term" value="P:rescue of stalled ribosome"/>
    <property type="evidence" value="ECO:0007669"/>
    <property type="project" value="InterPro"/>
</dbReference>
<gene>
    <name evidence="4" type="ORF">LTR36_003249</name>
</gene>